<protein>
    <submittedName>
        <fullName evidence="2">Uncharacterized protein</fullName>
    </submittedName>
</protein>
<sequence length="375" mass="40587">MRRPAILLAFTLILAPSPAFAEDDVTAREAFGIAKELGTAEAWEAYLKRFPNGFHADVARGYLKKLGREVEADAPVAARAAVAGKLGPNADLEGASLVPKDSFWRQDISGAPVDRNSARILARIGDKPLHPDFGAVWEGAPIGIPYVVVDGAQKRTPVVFTYAEESDPGPYPIPPDAPIEGGAKADGDRHVIVLDRDNSMLYELFNAFPQRDGSWKADSGAIWNLAKSNQTRPAGWTSADAAGLPILPGLVRYDEVVGAGAVEHALRFTLSKTRRAYTPPASHWASDATDPALPPMGMRVRLKANYDISKFHPQVQTILKALKTYGMALADNGGDNFVSGAPDPRWDPDVLRQLKRVTTKDMEVVEMKTIVTGDK</sequence>
<evidence type="ECO:0000313" key="3">
    <source>
        <dbReference type="Proteomes" id="UP000422569"/>
    </source>
</evidence>
<feature type="signal peptide" evidence="1">
    <location>
        <begin position="1"/>
        <end position="21"/>
    </location>
</feature>
<dbReference type="EMBL" id="CP044331">
    <property type="protein sequence ID" value="QGM97790.1"/>
    <property type="molecule type" value="Genomic_DNA"/>
</dbReference>
<reference evidence="2 3" key="1">
    <citation type="submission" date="2019-09" db="EMBL/GenBank/DDBJ databases">
        <title>Isolation and complete genome sequencing of Methylocystis species.</title>
        <authorList>
            <person name="Rumah B.L."/>
            <person name="Stead C.E."/>
            <person name="Stevens B.C."/>
            <person name="Minton N.P."/>
            <person name="Grosse-Honebrink A."/>
            <person name="Zhang Y."/>
        </authorList>
    </citation>
    <scope>NUCLEOTIDE SEQUENCE [LARGE SCALE GENOMIC DNA]</scope>
    <source>
        <strain evidence="2 3">BRCS2</strain>
    </source>
</reference>
<name>A0A6B8MAV6_9HYPH</name>
<gene>
    <name evidence="2" type="ORF">F7D14_10130</name>
</gene>
<accession>A0A6B8MAV6</accession>
<dbReference type="AlphaFoldDB" id="A0A6B8MAV6"/>
<dbReference type="Proteomes" id="UP000422569">
    <property type="component" value="Chromosome"/>
</dbReference>
<dbReference type="KEGG" id="mpar:F7D14_10130"/>
<evidence type="ECO:0000256" key="1">
    <source>
        <dbReference type="SAM" id="SignalP"/>
    </source>
</evidence>
<keyword evidence="3" id="KW-1185">Reference proteome</keyword>
<feature type="chain" id="PRO_5025379288" evidence="1">
    <location>
        <begin position="22"/>
        <end position="375"/>
    </location>
</feature>
<keyword evidence="1" id="KW-0732">Signal</keyword>
<proteinExistence type="predicted"/>
<dbReference type="RefSeq" id="WP_016917857.1">
    <property type="nucleotide sequence ID" value="NZ_CP044331.1"/>
</dbReference>
<evidence type="ECO:0000313" key="2">
    <source>
        <dbReference type="EMBL" id="QGM97790.1"/>
    </source>
</evidence>
<organism evidence="2 3">
    <name type="scientific">Methylocystis parvus</name>
    <dbReference type="NCBI Taxonomy" id="134"/>
    <lineage>
        <taxon>Bacteria</taxon>
        <taxon>Pseudomonadati</taxon>
        <taxon>Pseudomonadota</taxon>
        <taxon>Alphaproteobacteria</taxon>
        <taxon>Hyphomicrobiales</taxon>
        <taxon>Methylocystaceae</taxon>
        <taxon>Methylocystis</taxon>
    </lineage>
</organism>